<dbReference type="AlphaFoldDB" id="A0A2U3AIU3"/>
<evidence type="ECO:0000313" key="3">
    <source>
        <dbReference type="Proteomes" id="UP000245938"/>
    </source>
</evidence>
<keyword evidence="1" id="KW-0812">Transmembrane</keyword>
<feature type="transmembrane region" description="Helical" evidence="1">
    <location>
        <begin position="71"/>
        <end position="90"/>
    </location>
</feature>
<organism evidence="2 3">
    <name type="scientific">Kurthia sibirica</name>
    <dbReference type="NCBI Taxonomy" id="202750"/>
    <lineage>
        <taxon>Bacteria</taxon>
        <taxon>Bacillati</taxon>
        <taxon>Bacillota</taxon>
        <taxon>Bacilli</taxon>
        <taxon>Bacillales</taxon>
        <taxon>Caryophanaceae</taxon>
        <taxon>Kurthia</taxon>
    </lineage>
</organism>
<dbReference type="EMBL" id="QFVR01000021">
    <property type="protein sequence ID" value="PWI24463.1"/>
    <property type="molecule type" value="Genomic_DNA"/>
</dbReference>
<keyword evidence="3" id="KW-1185">Reference proteome</keyword>
<evidence type="ECO:0000313" key="2">
    <source>
        <dbReference type="EMBL" id="PWI24463.1"/>
    </source>
</evidence>
<dbReference type="Proteomes" id="UP000245938">
    <property type="component" value="Unassembled WGS sequence"/>
</dbReference>
<sequence>MLVLKVILWCLVAILFYSSFKYKKSTHEKYFEKFMTKIGTGLPGGTADFFGVVVDVFFLIIDFTLGKLPWYATKIFIFLIGIIFLILVLLL</sequence>
<accession>A0A2U3AIU3</accession>
<feature type="transmembrane region" description="Helical" evidence="1">
    <location>
        <begin position="6"/>
        <end position="22"/>
    </location>
</feature>
<feature type="transmembrane region" description="Helical" evidence="1">
    <location>
        <begin position="42"/>
        <end position="65"/>
    </location>
</feature>
<keyword evidence="1" id="KW-1133">Transmembrane helix</keyword>
<keyword evidence="1" id="KW-0472">Membrane</keyword>
<comment type="caution">
    <text evidence="2">The sequence shown here is derived from an EMBL/GenBank/DDBJ whole genome shotgun (WGS) entry which is preliminary data.</text>
</comment>
<dbReference type="RefSeq" id="WP_109306928.1">
    <property type="nucleotide sequence ID" value="NZ_BJUF01000108.1"/>
</dbReference>
<evidence type="ECO:0000256" key="1">
    <source>
        <dbReference type="SAM" id="Phobius"/>
    </source>
</evidence>
<reference evidence="2 3" key="1">
    <citation type="submission" date="2018-05" db="EMBL/GenBank/DDBJ databases">
        <title>Kurthia sibirica genome sequence.</title>
        <authorList>
            <person name="Maclea K.S."/>
            <person name="Goen A.E."/>
        </authorList>
    </citation>
    <scope>NUCLEOTIDE SEQUENCE [LARGE SCALE GENOMIC DNA]</scope>
    <source>
        <strain evidence="2 3">ATCC 49154</strain>
    </source>
</reference>
<protein>
    <submittedName>
        <fullName evidence="2">Uncharacterized protein</fullName>
    </submittedName>
</protein>
<gene>
    <name evidence="2" type="ORF">DEX24_13450</name>
</gene>
<name>A0A2U3AIU3_9BACL</name>
<proteinExistence type="predicted"/>